<comment type="caution">
    <text evidence="2">The sequence shown here is derived from an EMBL/GenBank/DDBJ whole genome shotgun (WGS) entry which is preliminary data.</text>
</comment>
<dbReference type="AlphaFoldDB" id="A0A9Q0HBZ1"/>
<name>A0A9Q0HBZ1_9MAGN</name>
<dbReference type="EMBL" id="JAMYWD010000008">
    <property type="protein sequence ID" value="KAJ4963015.1"/>
    <property type="molecule type" value="Genomic_DNA"/>
</dbReference>
<reference evidence="2" key="1">
    <citation type="journal article" date="2023" name="Plant J.">
        <title>The genome of the king protea, Protea cynaroides.</title>
        <authorList>
            <person name="Chang J."/>
            <person name="Duong T.A."/>
            <person name="Schoeman C."/>
            <person name="Ma X."/>
            <person name="Roodt D."/>
            <person name="Barker N."/>
            <person name="Li Z."/>
            <person name="Van de Peer Y."/>
            <person name="Mizrachi E."/>
        </authorList>
    </citation>
    <scope>NUCLEOTIDE SEQUENCE</scope>
    <source>
        <tissue evidence="2">Young leaves</tissue>
    </source>
</reference>
<keyword evidence="3" id="KW-1185">Reference proteome</keyword>
<dbReference type="GO" id="GO:0006508">
    <property type="term" value="P:proteolysis"/>
    <property type="evidence" value="ECO:0007669"/>
    <property type="project" value="InterPro"/>
</dbReference>
<dbReference type="Proteomes" id="UP001141806">
    <property type="component" value="Unassembled WGS sequence"/>
</dbReference>
<dbReference type="OrthoDB" id="1934862at2759"/>
<feature type="region of interest" description="Disordered" evidence="1">
    <location>
        <begin position="71"/>
        <end position="103"/>
    </location>
</feature>
<gene>
    <name evidence="2" type="ORF">NE237_022954</name>
</gene>
<protein>
    <submittedName>
        <fullName evidence="2">Uncharacterized protein</fullName>
    </submittedName>
</protein>
<proteinExistence type="predicted"/>
<feature type="compositionally biased region" description="Pro residues" evidence="1">
    <location>
        <begin position="83"/>
        <end position="98"/>
    </location>
</feature>
<sequence>MGLSKLLQTPPPLTENISTLRRLWSPSLWSVLWPWMTALNNLSANKPLHQIRPLCLLYHLSHLRRLLPPLASASDDEDDDPTSPLPLDPPAEAPPAEPTTPLDAPITFEISYNALAGHSSPTTLRFNASIQGSPVQVLVDSGSTHNFVQSRIA</sequence>
<organism evidence="2 3">
    <name type="scientific">Protea cynaroides</name>
    <dbReference type="NCBI Taxonomy" id="273540"/>
    <lineage>
        <taxon>Eukaryota</taxon>
        <taxon>Viridiplantae</taxon>
        <taxon>Streptophyta</taxon>
        <taxon>Embryophyta</taxon>
        <taxon>Tracheophyta</taxon>
        <taxon>Spermatophyta</taxon>
        <taxon>Magnoliopsida</taxon>
        <taxon>Proteales</taxon>
        <taxon>Proteaceae</taxon>
        <taxon>Protea</taxon>
    </lineage>
</organism>
<evidence type="ECO:0000313" key="2">
    <source>
        <dbReference type="EMBL" id="KAJ4963015.1"/>
    </source>
</evidence>
<evidence type="ECO:0000313" key="3">
    <source>
        <dbReference type="Proteomes" id="UP001141806"/>
    </source>
</evidence>
<accession>A0A9Q0HBZ1</accession>
<dbReference type="InterPro" id="IPR001969">
    <property type="entry name" value="Aspartic_peptidase_AS"/>
</dbReference>
<dbReference type="GO" id="GO:0004190">
    <property type="term" value="F:aspartic-type endopeptidase activity"/>
    <property type="evidence" value="ECO:0007669"/>
    <property type="project" value="InterPro"/>
</dbReference>
<evidence type="ECO:0000256" key="1">
    <source>
        <dbReference type="SAM" id="MobiDB-lite"/>
    </source>
</evidence>
<dbReference type="PROSITE" id="PS00141">
    <property type="entry name" value="ASP_PROTEASE"/>
    <property type="match status" value="1"/>
</dbReference>